<protein>
    <submittedName>
        <fullName evidence="3">Phage-type endonuclease</fullName>
    </submittedName>
</protein>
<dbReference type="Gene3D" id="3.90.320.10">
    <property type="match status" value="1"/>
</dbReference>
<dbReference type="Proteomes" id="UP000245712">
    <property type="component" value="Unassembled WGS sequence"/>
</dbReference>
<sequence>MNAPQTLVLDRTKYLGGSDVAAILGISPWRTQLDVFFDKIRPRVEETDPARVKVLTRGKRMEPYVIDLLQEETGLLVVRRGQRYVDSELPFIAAEIDAEAQSGENIEIKTSSPFKSKEWGEQQTDEIPIYYTAQAMHGMMVTNAPVCVFGVLIGADDFRVYRVERDNETIAAIREKEIAFWDRVQRNDAPEPTTVSDVLTLYGAKDAGTAIEANDAIEADVFRLRNLKEDLKKLGAQAEEAEERIKVFMADHAILTIKGAPVVTWKAQSASRFDQTAFKAAHPDLYEAFKKTSETRVMRVK</sequence>
<comment type="caution">
    <text evidence="3">The sequence shown here is derived from an EMBL/GenBank/DDBJ whole genome shotgun (WGS) entry which is preliminary data.</text>
</comment>
<organism evidence="3 4">
    <name type="scientific">Paraburkholderia unamae</name>
    <dbReference type="NCBI Taxonomy" id="219649"/>
    <lineage>
        <taxon>Bacteria</taxon>
        <taxon>Pseudomonadati</taxon>
        <taxon>Pseudomonadota</taxon>
        <taxon>Betaproteobacteria</taxon>
        <taxon>Burkholderiales</taxon>
        <taxon>Burkholderiaceae</taxon>
        <taxon>Paraburkholderia</taxon>
    </lineage>
</organism>
<evidence type="ECO:0000259" key="2">
    <source>
        <dbReference type="Pfam" id="PF09588"/>
    </source>
</evidence>
<proteinExistence type="predicted"/>
<gene>
    <name evidence="3" type="ORF">C7402_115265</name>
</gene>
<dbReference type="SUPFAM" id="SSF52980">
    <property type="entry name" value="Restriction endonuclease-like"/>
    <property type="match status" value="1"/>
</dbReference>
<keyword evidence="3" id="KW-0540">Nuclease</keyword>
<dbReference type="InterPro" id="IPR011335">
    <property type="entry name" value="Restrct_endonuc-II-like"/>
</dbReference>
<dbReference type="EMBL" id="QEOB01000015">
    <property type="protein sequence ID" value="PVX77206.1"/>
    <property type="molecule type" value="Genomic_DNA"/>
</dbReference>
<dbReference type="InterPro" id="IPR011604">
    <property type="entry name" value="PDDEXK-like_dom_sf"/>
</dbReference>
<evidence type="ECO:0000256" key="1">
    <source>
        <dbReference type="SAM" id="Coils"/>
    </source>
</evidence>
<evidence type="ECO:0000313" key="4">
    <source>
        <dbReference type="Proteomes" id="UP000245712"/>
    </source>
</evidence>
<dbReference type="InterPro" id="IPR017482">
    <property type="entry name" value="Lambda-type_endonuclease"/>
</dbReference>
<dbReference type="GO" id="GO:0004519">
    <property type="term" value="F:endonuclease activity"/>
    <property type="evidence" value="ECO:0007669"/>
    <property type="project" value="UniProtKB-KW"/>
</dbReference>
<reference evidence="3 4" key="1">
    <citation type="submission" date="2018-05" db="EMBL/GenBank/DDBJ databases">
        <title>Genomic Encyclopedia of Type Strains, Phase IV (KMG-V): Genome sequencing to study the core and pangenomes of soil and plant-associated prokaryotes.</title>
        <authorList>
            <person name="Whitman W."/>
        </authorList>
    </citation>
    <scope>NUCLEOTIDE SEQUENCE [LARGE SCALE GENOMIC DNA]</scope>
    <source>
        <strain evidence="3 4">SCZa-39</strain>
    </source>
</reference>
<dbReference type="NCBIfam" id="TIGR03033">
    <property type="entry name" value="phage_rel_nuc"/>
    <property type="match status" value="1"/>
</dbReference>
<name>A0ABX5KFP2_9BURK</name>
<dbReference type="Pfam" id="PF09588">
    <property type="entry name" value="YqaJ"/>
    <property type="match status" value="1"/>
</dbReference>
<keyword evidence="3" id="KW-0378">Hydrolase</keyword>
<feature type="domain" description="YqaJ viral recombinase" evidence="2">
    <location>
        <begin position="10"/>
        <end position="144"/>
    </location>
</feature>
<dbReference type="InterPro" id="IPR019080">
    <property type="entry name" value="YqaJ_viral_recombinase"/>
</dbReference>
<keyword evidence="4" id="KW-1185">Reference proteome</keyword>
<feature type="coiled-coil region" evidence="1">
    <location>
        <begin position="224"/>
        <end position="251"/>
    </location>
</feature>
<keyword evidence="3" id="KW-0255">Endonuclease</keyword>
<accession>A0ABX5KFP2</accession>
<dbReference type="RefSeq" id="WP_116613130.1">
    <property type="nucleotide sequence ID" value="NZ_QEOB01000015.1"/>
</dbReference>
<keyword evidence="1" id="KW-0175">Coiled coil</keyword>
<evidence type="ECO:0000313" key="3">
    <source>
        <dbReference type="EMBL" id="PVX77206.1"/>
    </source>
</evidence>